<reference evidence="1 2" key="1">
    <citation type="submission" date="2017-01" db="EMBL/GenBank/DDBJ databases">
        <authorList>
            <consortium name="Urmite Genomes"/>
        </authorList>
    </citation>
    <scope>NUCLEOTIDE SEQUENCE [LARGE SCALE GENOMIC DNA]</scope>
    <source>
        <strain evidence="1 2">AB215</strain>
    </source>
</reference>
<dbReference type="InterPro" id="IPR010982">
    <property type="entry name" value="Lambda_DNA-bd_dom_sf"/>
</dbReference>
<dbReference type="STRING" id="1841861.GCA_900157365_02479"/>
<sequence length="154" mass="17071">MPTTIERTVEVEHTVEAIAHEAQVRRAHERLLRIDDMRAARHLKRSGMNQREIADVLSTTQPRVGRLLRGANALGDAPSPEEIILRATVDGTPRGKLLKQLRGLDYTFTQFAPYPHEGSVPGTWTQVSTAHQLGLLSDEEYESVSSAVQPPTAQ</sequence>
<name>A0A2U3PDW9_9MYCO</name>
<evidence type="ECO:0000313" key="1">
    <source>
        <dbReference type="EMBL" id="SPM41942.1"/>
    </source>
</evidence>
<gene>
    <name evidence="1" type="ORF">MNAB215_4159</name>
</gene>
<dbReference type="Proteomes" id="UP000240424">
    <property type="component" value="Unassembled WGS sequence"/>
</dbReference>
<dbReference type="GO" id="GO:0003677">
    <property type="term" value="F:DNA binding"/>
    <property type="evidence" value="ECO:0007669"/>
    <property type="project" value="InterPro"/>
</dbReference>
<evidence type="ECO:0000313" key="2">
    <source>
        <dbReference type="Proteomes" id="UP000240424"/>
    </source>
</evidence>
<organism evidence="1 2">
    <name type="scientific">Mycobacterium numidiamassiliense</name>
    <dbReference type="NCBI Taxonomy" id="1841861"/>
    <lineage>
        <taxon>Bacteria</taxon>
        <taxon>Bacillati</taxon>
        <taxon>Actinomycetota</taxon>
        <taxon>Actinomycetes</taxon>
        <taxon>Mycobacteriales</taxon>
        <taxon>Mycobacteriaceae</taxon>
        <taxon>Mycobacterium</taxon>
    </lineage>
</organism>
<dbReference type="AlphaFoldDB" id="A0A2U3PDW9"/>
<dbReference type="Gene3D" id="1.10.260.40">
    <property type="entry name" value="lambda repressor-like DNA-binding domains"/>
    <property type="match status" value="1"/>
</dbReference>
<dbReference type="EMBL" id="FUEZ01000004">
    <property type="protein sequence ID" value="SPM41942.1"/>
    <property type="molecule type" value="Genomic_DNA"/>
</dbReference>
<accession>A0A2U3PDW9</accession>
<keyword evidence="2" id="KW-1185">Reference proteome</keyword>
<protein>
    <submittedName>
        <fullName evidence="1">Uncharacterized protein</fullName>
    </submittedName>
</protein>
<proteinExistence type="predicted"/>